<dbReference type="GO" id="GO:0004017">
    <property type="term" value="F:AMP kinase activity"/>
    <property type="evidence" value="ECO:0007669"/>
    <property type="project" value="UniProtKB-UniRule"/>
</dbReference>
<dbReference type="STRING" id="523846.Mfer_0174"/>
<feature type="binding site" evidence="7">
    <location>
        <position position="14"/>
    </location>
    <ligand>
        <name>ATP</name>
        <dbReference type="ChEBI" id="CHEBI:30616"/>
    </ligand>
</feature>
<comment type="similarity">
    <text evidence="7">Belongs to the adenylate kinase family. AK6 subfamily.</text>
</comment>
<evidence type="ECO:0000256" key="6">
    <source>
        <dbReference type="ARBA" id="ARBA00022840"/>
    </source>
</evidence>
<gene>
    <name evidence="8" type="ordered locus">Mfer_0174</name>
</gene>
<comment type="caution">
    <text evidence="7">Lacks conserved residue(s) required for the propagation of feature annotation.</text>
</comment>
<dbReference type="GO" id="GO:0006364">
    <property type="term" value="P:rRNA processing"/>
    <property type="evidence" value="ECO:0007669"/>
    <property type="project" value="UniProtKB-KW"/>
</dbReference>
<dbReference type="GO" id="GO:0016887">
    <property type="term" value="F:ATP hydrolysis activity"/>
    <property type="evidence" value="ECO:0007669"/>
    <property type="project" value="InterPro"/>
</dbReference>
<proteinExistence type="inferred from homology"/>
<dbReference type="HOGENOM" id="CLU_079096_0_1_2"/>
<sequence>MKIFLTGTPGVGKTTVSKLLAKKLSAKVININELVKEKSLYIGLDEKRNSVIVDLKKLCKEINKIASDKNIWIVEGHLSHLCHSADFVIVLRLHPSHLKKRLEKRGYNKSKIMENVEAEALGVCTHEALSIHGYKVHEIDTTNLLPNDVCNLIVEIINGKKIFKPGKIDFLEDFVREKFKNSNEY</sequence>
<keyword evidence="2 7" id="KW-0698">rRNA processing</keyword>
<dbReference type="NCBIfam" id="NF003012">
    <property type="entry name" value="PRK03839.1"/>
    <property type="match status" value="1"/>
</dbReference>
<comment type="function">
    <text evidence="7">Broad-specificity nucleoside monophosphate (NMP) kinase that catalyzes the reversible transfer of the terminal phosphate group between nucleoside triphosphates and monophosphates. Has also ATPase activity. Involved in the late maturation steps of the 30S ribosomal particles, specifically 16S rRNA maturation. While NMP activity is not required for ribosome maturation, ATPase activity is. Associates transiently with small ribosomal subunit protein uS11. ATP hydrolysis breaks the interaction with uS11. May temporarily remove uS11 from the ribosome to enable a conformational change of the ribosomal RNA that is needed for the final maturation step of the small ribosomal subunit.</text>
</comment>
<feature type="binding site" evidence="7">
    <location>
        <position position="13"/>
    </location>
    <ligand>
        <name>ATP</name>
        <dbReference type="ChEBI" id="CHEBI:30616"/>
    </ligand>
</feature>
<evidence type="ECO:0000313" key="9">
    <source>
        <dbReference type="Proteomes" id="UP000002315"/>
    </source>
</evidence>
<keyword evidence="5 7" id="KW-0418">Kinase</keyword>
<dbReference type="InterPro" id="IPR020618">
    <property type="entry name" value="Adenyl_kinase_AK6"/>
</dbReference>
<feature type="binding site" evidence="7">
    <location>
        <position position="12"/>
    </location>
    <ligand>
        <name>ATP</name>
        <dbReference type="ChEBI" id="CHEBI:30616"/>
    </ligand>
</feature>
<name>E3GXE5_METFV</name>
<keyword evidence="4 7" id="KW-0547">Nucleotide-binding</keyword>
<dbReference type="HAMAP" id="MF_00039">
    <property type="entry name" value="Adenylate_kinase_AK6"/>
    <property type="match status" value="1"/>
</dbReference>
<evidence type="ECO:0000256" key="7">
    <source>
        <dbReference type="HAMAP-Rule" id="MF_00039"/>
    </source>
</evidence>
<keyword evidence="6 7" id="KW-0067">ATP-binding</keyword>
<dbReference type="SUPFAM" id="SSF52540">
    <property type="entry name" value="P-loop containing nucleoside triphosphate hydrolases"/>
    <property type="match status" value="1"/>
</dbReference>
<feature type="binding site" evidence="7">
    <location>
        <position position="10"/>
    </location>
    <ligand>
        <name>ATP</name>
        <dbReference type="ChEBI" id="CHEBI:30616"/>
    </ligand>
</feature>
<dbReference type="EMBL" id="CP002278">
    <property type="protein sequence ID" value="ADP76977.1"/>
    <property type="molecule type" value="Genomic_DNA"/>
</dbReference>
<comment type="catalytic activity">
    <reaction evidence="7">
        <text>AMP + ATP = 2 ADP</text>
        <dbReference type="Rhea" id="RHEA:12973"/>
        <dbReference type="ChEBI" id="CHEBI:30616"/>
        <dbReference type="ChEBI" id="CHEBI:456215"/>
        <dbReference type="ChEBI" id="CHEBI:456216"/>
        <dbReference type="EC" id="2.7.4.3"/>
    </reaction>
</comment>
<evidence type="ECO:0000256" key="5">
    <source>
        <dbReference type="ARBA" id="ARBA00022777"/>
    </source>
</evidence>
<evidence type="ECO:0000313" key="8">
    <source>
        <dbReference type="EMBL" id="ADP76977.1"/>
    </source>
</evidence>
<keyword evidence="1 7" id="KW-0690">Ribosome biogenesis</keyword>
<dbReference type="EC" id="2.7.4.3" evidence="7"/>
<reference evidence="8 9" key="1">
    <citation type="journal article" date="2010" name="Stand. Genomic Sci.">
        <title>Complete genome sequence of Methanothermus fervidus type strain (V24S).</title>
        <authorList>
            <person name="Anderson I."/>
            <person name="Djao O.D."/>
            <person name="Misra M."/>
            <person name="Chertkov O."/>
            <person name="Nolan M."/>
            <person name="Lucas S."/>
            <person name="Lapidus A."/>
            <person name="Del Rio T.G."/>
            <person name="Tice H."/>
            <person name="Cheng J.F."/>
            <person name="Tapia R."/>
            <person name="Han C."/>
            <person name="Goodwin L."/>
            <person name="Pitluck S."/>
            <person name="Liolios K."/>
            <person name="Ivanova N."/>
            <person name="Mavromatis K."/>
            <person name="Mikhailova N."/>
            <person name="Pati A."/>
            <person name="Brambilla E."/>
            <person name="Chen A."/>
            <person name="Palaniappan K."/>
            <person name="Land M."/>
            <person name="Hauser L."/>
            <person name="Chang Y.J."/>
            <person name="Jeffries C.D."/>
            <person name="Sikorski J."/>
            <person name="Spring S."/>
            <person name="Rohde M."/>
            <person name="Eichinger K."/>
            <person name="Huber H."/>
            <person name="Wirth R."/>
            <person name="Goker M."/>
            <person name="Detter J.C."/>
            <person name="Woyke T."/>
            <person name="Bristow J."/>
            <person name="Eisen J.A."/>
            <person name="Markowitz V."/>
            <person name="Hugenholtz P."/>
            <person name="Klenk H.P."/>
            <person name="Kyrpides N.C."/>
        </authorList>
    </citation>
    <scope>NUCLEOTIDE SEQUENCE [LARGE SCALE GENOMIC DNA]</scope>
    <source>
        <strain evidence="9">ATCC 43054 / DSM 2088 / JCM 10308 / V24 S</strain>
    </source>
</reference>
<accession>E3GXE5</accession>
<dbReference type="GO" id="GO:0042274">
    <property type="term" value="P:ribosomal small subunit biogenesis"/>
    <property type="evidence" value="ECO:0007669"/>
    <property type="project" value="UniProtKB-UniRule"/>
</dbReference>
<dbReference type="KEGG" id="mfv:Mfer_0174"/>
<evidence type="ECO:0000256" key="1">
    <source>
        <dbReference type="ARBA" id="ARBA00022517"/>
    </source>
</evidence>
<dbReference type="Proteomes" id="UP000002315">
    <property type="component" value="Chromosome"/>
</dbReference>
<dbReference type="InterPro" id="IPR027417">
    <property type="entry name" value="P-loop_NTPase"/>
</dbReference>
<feature type="region of interest" description="LID" evidence="7">
    <location>
        <begin position="104"/>
        <end position="114"/>
    </location>
</feature>
<dbReference type="OrthoDB" id="8730at2157"/>
<evidence type="ECO:0000256" key="2">
    <source>
        <dbReference type="ARBA" id="ARBA00022552"/>
    </source>
</evidence>
<dbReference type="Gene3D" id="3.40.50.300">
    <property type="entry name" value="P-loop containing nucleotide triphosphate hydrolases"/>
    <property type="match status" value="1"/>
</dbReference>
<dbReference type="PANTHER" id="PTHR12595:SF0">
    <property type="entry name" value="ADENYLATE KINASE ISOENZYME 6"/>
    <property type="match status" value="1"/>
</dbReference>
<protein>
    <recommendedName>
        <fullName evidence="7">Putative adenylate kinase</fullName>
        <shortName evidence="7">AK</shortName>
        <ecNumber evidence="7">2.7.4.3</ecNumber>
    </recommendedName>
    <alternativeName>
        <fullName evidence="7">ATP-AMP transphosphorylase</fullName>
    </alternativeName>
</protein>
<keyword evidence="9" id="KW-1185">Reference proteome</keyword>
<feature type="binding site" evidence="7">
    <location>
        <position position="15"/>
    </location>
    <ligand>
        <name>ATP</name>
        <dbReference type="ChEBI" id="CHEBI:30616"/>
    </ligand>
</feature>
<dbReference type="PANTHER" id="PTHR12595">
    <property type="entry name" value="POS9-ACTIVATING FACTOR FAP7-RELATED"/>
    <property type="match status" value="1"/>
</dbReference>
<evidence type="ECO:0000256" key="3">
    <source>
        <dbReference type="ARBA" id="ARBA00022679"/>
    </source>
</evidence>
<dbReference type="AlphaFoldDB" id="E3GXE5"/>
<keyword evidence="3 7" id="KW-0808">Transferase</keyword>
<organism evidence="8 9">
    <name type="scientific">Methanothermus fervidus (strain ATCC 43054 / DSM 2088 / JCM 10308 / V24 S)</name>
    <dbReference type="NCBI Taxonomy" id="523846"/>
    <lineage>
        <taxon>Archaea</taxon>
        <taxon>Methanobacteriati</taxon>
        <taxon>Methanobacteriota</taxon>
        <taxon>Methanomada group</taxon>
        <taxon>Methanobacteria</taxon>
        <taxon>Methanobacteriales</taxon>
        <taxon>Methanothermaceae</taxon>
        <taxon>Methanothermus</taxon>
    </lineage>
</organism>
<dbReference type="GO" id="GO:0005524">
    <property type="term" value="F:ATP binding"/>
    <property type="evidence" value="ECO:0007669"/>
    <property type="project" value="UniProtKB-UniRule"/>
</dbReference>
<comment type="catalytic activity">
    <reaction evidence="7">
        <text>ATP + H2O = ADP + phosphate + H(+)</text>
        <dbReference type="Rhea" id="RHEA:13065"/>
        <dbReference type="ChEBI" id="CHEBI:15377"/>
        <dbReference type="ChEBI" id="CHEBI:15378"/>
        <dbReference type="ChEBI" id="CHEBI:30616"/>
        <dbReference type="ChEBI" id="CHEBI:43474"/>
        <dbReference type="ChEBI" id="CHEBI:456216"/>
    </reaction>
</comment>
<dbReference type="Pfam" id="PF13238">
    <property type="entry name" value="AAA_18"/>
    <property type="match status" value="1"/>
</dbReference>
<evidence type="ECO:0000256" key="4">
    <source>
        <dbReference type="ARBA" id="ARBA00022741"/>
    </source>
</evidence>
<feature type="binding site" evidence="7">
    <location>
        <position position="105"/>
    </location>
    <ligand>
        <name>ATP</name>
        <dbReference type="ChEBI" id="CHEBI:30616"/>
    </ligand>
</feature>
<comment type="subunit">
    <text evidence="7">Interacts with uS11. Not a structural component of 40S pre-ribosomes, but transiently interacts with them by binding to uS11.</text>
</comment>